<feature type="transmembrane region" description="Helical" evidence="6">
    <location>
        <begin position="298"/>
        <end position="319"/>
    </location>
</feature>
<dbReference type="OrthoDB" id="1436450at2759"/>
<dbReference type="InterPro" id="IPR000620">
    <property type="entry name" value="EamA_dom"/>
</dbReference>
<feature type="domain" description="EamA" evidence="7">
    <location>
        <begin position="135"/>
        <end position="206"/>
    </location>
</feature>
<feature type="transmembrane region" description="Helical" evidence="6">
    <location>
        <begin position="227"/>
        <end position="245"/>
    </location>
</feature>
<evidence type="ECO:0000256" key="6">
    <source>
        <dbReference type="SAM" id="Phobius"/>
    </source>
</evidence>
<dbReference type="PANTHER" id="PTHR23051">
    <property type="entry name" value="SOLUTE CARRIER FAMILY 35, MEMBER F5"/>
    <property type="match status" value="1"/>
</dbReference>
<feature type="transmembrane region" description="Helical" evidence="6">
    <location>
        <begin position="72"/>
        <end position="94"/>
    </location>
</feature>
<evidence type="ECO:0000256" key="2">
    <source>
        <dbReference type="ARBA" id="ARBA00022692"/>
    </source>
</evidence>
<evidence type="ECO:0000259" key="7">
    <source>
        <dbReference type="Pfam" id="PF00892"/>
    </source>
</evidence>
<evidence type="ECO:0000256" key="5">
    <source>
        <dbReference type="SAM" id="MobiDB-lite"/>
    </source>
</evidence>
<feature type="transmembrane region" description="Helical" evidence="6">
    <location>
        <begin position="160"/>
        <end position="182"/>
    </location>
</feature>
<feature type="compositionally biased region" description="Polar residues" evidence="5">
    <location>
        <begin position="491"/>
        <end position="506"/>
    </location>
</feature>
<dbReference type="PANTHER" id="PTHR23051:SF0">
    <property type="entry name" value="SOLUTE CARRIER FAMILY 35 MEMBER F5"/>
    <property type="match status" value="1"/>
</dbReference>
<keyword evidence="9" id="KW-1185">Reference proteome</keyword>
<dbReference type="EMBL" id="GL996499">
    <property type="protein sequence ID" value="EGW35499.1"/>
    <property type="molecule type" value="Genomic_DNA"/>
</dbReference>
<dbReference type="Pfam" id="PF00892">
    <property type="entry name" value="EamA"/>
    <property type="match status" value="1"/>
</dbReference>
<evidence type="ECO:0000256" key="4">
    <source>
        <dbReference type="ARBA" id="ARBA00023136"/>
    </source>
</evidence>
<keyword evidence="4 6" id="KW-0472">Membrane</keyword>
<dbReference type="InParanoid" id="G3AH69"/>
<feature type="transmembrane region" description="Helical" evidence="6">
    <location>
        <begin position="40"/>
        <end position="60"/>
    </location>
</feature>
<dbReference type="OMA" id="MKVKCGT"/>
<accession>G3AH69</accession>
<dbReference type="SUPFAM" id="SSF103481">
    <property type="entry name" value="Multidrug resistance efflux transporter EmrE"/>
    <property type="match status" value="1"/>
</dbReference>
<dbReference type="KEGG" id="spaa:SPAPADRAFT_132945"/>
<reference evidence="8 9" key="1">
    <citation type="journal article" date="2011" name="Proc. Natl. Acad. Sci. U.S.A.">
        <title>Comparative genomics of xylose-fermenting fungi for enhanced biofuel production.</title>
        <authorList>
            <person name="Wohlbach D.J."/>
            <person name="Kuo A."/>
            <person name="Sato T.K."/>
            <person name="Potts K.M."/>
            <person name="Salamov A.A."/>
            <person name="LaButti K.M."/>
            <person name="Sun H."/>
            <person name="Clum A."/>
            <person name="Pangilinan J.L."/>
            <person name="Lindquist E.A."/>
            <person name="Lucas S."/>
            <person name="Lapidus A."/>
            <person name="Jin M."/>
            <person name="Gunawan C."/>
            <person name="Balan V."/>
            <person name="Dale B.E."/>
            <person name="Jeffries T.W."/>
            <person name="Zinkel R."/>
            <person name="Barry K.W."/>
            <person name="Grigoriev I.V."/>
            <person name="Gasch A.P."/>
        </authorList>
    </citation>
    <scope>NUCLEOTIDE SEQUENCE [LARGE SCALE GENOMIC DNA]</scope>
    <source>
        <strain evidence="9">NRRL Y-27907 / 11-Y1</strain>
    </source>
</reference>
<evidence type="ECO:0000313" key="9">
    <source>
        <dbReference type="Proteomes" id="UP000000709"/>
    </source>
</evidence>
<feature type="transmembrane region" description="Helical" evidence="6">
    <location>
        <begin position="129"/>
        <end position="148"/>
    </location>
</feature>
<feature type="transmembrane region" description="Helical" evidence="6">
    <location>
        <begin position="265"/>
        <end position="286"/>
    </location>
</feature>
<feature type="transmembrane region" description="Helical" evidence="6">
    <location>
        <begin position="326"/>
        <end position="349"/>
    </location>
</feature>
<feature type="region of interest" description="Disordered" evidence="5">
    <location>
        <begin position="486"/>
        <end position="506"/>
    </location>
</feature>
<comment type="subcellular location">
    <subcellularLocation>
        <location evidence="1">Membrane</location>
        <topology evidence="1">Multi-pass membrane protein</topology>
    </subcellularLocation>
</comment>
<dbReference type="eggNOG" id="KOG2765">
    <property type="taxonomic scope" value="Eukaryota"/>
</dbReference>
<dbReference type="GO" id="GO:0000329">
    <property type="term" value="C:fungal-type vacuole membrane"/>
    <property type="evidence" value="ECO:0007669"/>
    <property type="project" value="TreeGrafter"/>
</dbReference>
<protein>
    <recommendedName>
        <fullName evidence="7">EamA domain-containing protein</fullName>
    </recommendedName>
</protein>
<evidence type="ECO:0000256" key="3">
    <source>
        <dbReference type="ARBA" id="ARBA00022989"/>
    </source>
</evidence>
<dbReference type="RefSeq" id="XP_007372911.1">
    <property type="nucleotide sequence ID" value="XM_007372849.1"/>
</dbReference>
<keyword evidence="2 6" id="KW-0812">Transmembrane</keyword>
<dbReference type="InterPro" id="IPR037185">
    <property type="entry name" value="EmrE-like"/>
</dbReference>
<evidence type="ECO:0000313" key="8">
    <source>
        <dbReference type="EMBL" id="EGW35499.1"/>
    </source>
</evidence>
<dbReference type="AlphaFoldDB" id="G3AH69"/>
<keyword evidence="3 6" id="KW-1133">Transmembrane helix</keyword>
<proteinExistence type="predicted"/>
<gene>
    <name evidence="8" type="ORF">SPAPADRAFT_132945</name>
</gene>
<feature type="transmembrane region" description="Helical" evidence="6">
    <location>
        <begin position="361"/>
        <end position="380"/>
    </location>
</feature>
<dbReference type="HOGENOM" id="CLU_026578_1_1_1"/>
<dbReference type="GeneID" id="18869705"/>
<feature type="transmembrane region" description="Helical" evidence="6">
    <location>
        <begin position="189"/>
        <end position="207"/>
    </location>
</feature>
<evidence type="ECO:0000256" key="1">
    <source>
        <dbReference type="ARBA" id="ARBA00004141"/>
    </source>
</evidence>
<name>G3AH69_SPAPN</name>
<organism evidence="9">
    <name type="scientific">Spathaspora passalidarum (strain NRRL Y-27907 / 11-Y1)</name>
    <dbReference type="NCBI Taxonomy" id="619300"/>
    <lineage>
        <taxon>Eukaryota</taxon>
        <taxon>Fungi</taxon>
        <taxon>Dikarya</taxon>
        <taxon>Ascomycota</taxon>
        <taxon>Saccharomycotina</taxon>
        <taxon>Pichiomycetes</taxon>
        <taxon>Debaryomycetaceae</taxon>
        <taxon>Spathaspora</taxon>
    </lineage>
</organism>
<sequence length="506" mass="56143">MQIHHQPHVGTPATTDAAIVSDPAEVVEIINDQELKNYRLGVILLVISVSTWIIGLELVNVVLKGDDYNKPFLFAIISGSFYSLNLIPDIISIFKRKIFPRRETTEQINEFTPLIESSSSNSLSHPTELSGYEVFTLALTIAVIYLVYNLCVMEALQFTSASNQTVLGSSSSVFTLIIGVLLKIERFSWKKALCVVCSFTGVFLVNFSDASSANGHKNKFEPKNPRLGNMLALGGALAYALYLIIMKVKCGTGNKTTNERRLFGYAGLLTLLMGIPTLYVVDYFNVEKFEFPPPNNAILFSILINGVFSAISDYTAMLAMLLTSPLVVSLTLTSGIPITIFIDYIIMYITHTSKNKHTSVVYVFGIVCILLAVILVNINITSENELIEEVIEEAIEDSIKRDEVMSPVLSPLLGPVHNHHLFIPESSFHVGVHSFSPKLLPPRLMRSISSYNLNERSNTEEEEDEDLTASKLIVVKGANHMYHVKRDYHESGTNSTKGSPWLRSTP</sequence>
<dbReference type="Proteomes" id="UP000000709">
    <property type="component" value="Unassembled WGS sequence"/>
</dbReference>